<sequence>MGLCLWAISADIFALSLGELDIYKMIQTSDSGMRTIASVEQIVVHCPVGTVPRLPYQVWVTYSDGQAGFRQTKWSNAALATELQEADACTHPAGSIYMINGHIIGDDTTANGYPISARIEVISEGYETPTRPIANTLPLTDVIIDGNNRLVSNRDLAIKEIVGWDVTQQLYNYRDTYGLSTEGYTRSDGWDSPDIKLKGHGSGHYMSALALAYAVVADTAQKSVLRRNITRMVDELRECQERTFVWSKELGRYLEARDFAPEEMLKEMKGTWEDFDKYKTQWATYGYGYLNAIPAHHPALIEMYRAYNNSDWVWAPYYSIHKQLAGLIDIATYMDDKAVADKALLIAKDMGLWVWNRMHYRTYVKTDGTQNERRARPGNRYEMWNMYIAGEVGGIGESLARLSEMVDNPEERMRLIEASNCFDSPAFYEPLSKNIDDIRNRHANQHIPMIIGALRSYLTNNNPFYYNLSENFWSLIQGRYRYSTGGVGNGEMFRQPYSQILSMAMNGVSEGESRPNPNINETCCAYNLLKLTKELNCFNPDDARYMDYYERTLYNQIIGSLHPTCYQTTYQYAVGLDASKPWGNKTPQSTCCGGTGSENHVKYQEATCFVSDNTLWVALYMPTTLQWKEKGITLKQECLWPAESSTVKVVSGKADFSMKLRVPYWATEGFNVKVNGVSVVGYYQPCTYVVIPSRHWEEGDVVEITMPFTKHIDYGPDKLPVELAGQSGTQPEASWVGTLMYGPFAMTATNINNWSEATLNIDSRLATIVTVKSDGVGAGADGNLYSFTQGGHVFLPDYYRHDHSTHYFRINHIDSPSSELKMALFTKLRELTAYNKKNYTKASFKHLEKTMKEGEKIMGKLMVTETEISTSMAAIDEAVKGLNAFRLDKSNLQAAIRSAEGQDSSLYTTVSFEALQTELSAAYEVMDSGNQQEIIDRRTLALKDVITALVMAGSVDKSSLKELLNVGMERIAEQERWKALAVKVPEHAPWAHFGFLRLQHTLKEAQNIYDNKDRIYSQEEVDAAAATLNMAINAMRPGNLPEMEDLRPLSALLRRVGTVDDSTEPILKKAVEYARMVMKYVADGSGTKDMIETAIVRLKIVVEQ</sequence>
<feature type="domain" description="Non-reducing end beta-L-arabinofuranosidase-like GH127 middle" evidence="2">
    <location>
        <begin position="614"/>
        <end position="707"/>
    </location>
</feature>
<comment type="caution">
    <text evidence="3">The sequence shown here is derived from an EMBL/GenBank/DDBJ whole genome shotgun (WGS) entry which is preliminary data.</text>
</comment>
<evidence type="ECO:0008006" key="5">
    <source>
        <dbReference type="Google" id="ProtNLM"/>
    </source>
</evidence>
<dbReference type="InterPro" id="IPR049046">
    <property type="entry name" value="Beta-AFase-like_GH127_middle"/>
</dbReference>
<reference evidence="3 4" key="1">
    <citation type="submission" date="2019-03" db="EMBL/GenBank/DDBJ databases">
        <title>Genomic Encyclopedia of Type Strains, Phase IV (KMG-IV): sequencing the most valuable type-strain genomes for metagenomic binning, comparative biology and taxonomic classification.</title>
        <authorList>
            <person name="Goeker M."/>
        </authorList>
    </citation>
    <scope>NUCLEOTIDE SEQUENCE [LARGE SCALE GENOMIC DNA]</scope>
    <source>
        <strain evidence="3 4">DSM 23917</strain>
    </source>
</reference>
<dbReference type="EMBL" id="SLXB01000013">
    <property type="protein sequence ID" value="TCO91217.1"/>
    <property type="molecule type" value="Genomic_DNA"/>
</dbReference>
<evidence type="ECO:0000313" key="4">
    <source>
        <dbReference type="Proteomes" id="UP000295600"/>
    </source>
</evidence>
<dbReference type="Gene3D" id="1.20.1270.90">
    <property type="entry name" value="AF1782-like"/>
    <property type="match status" value="2"/>
</dbReference>
<dbReference type="AlphaFoldDB" id="A0A4V2SEL5"/>
<protein>
    <recommendedName>
        <fullName evidence="5">Beta-L-arabinobiosidase</fullName>
    </recommendedName>
</protein>
<evidence type="ECO:0000259" key="1">
    <source>
        <dbReference type="Pfam" id="PF07944"/>
    </source>
</evidence>
<gene>
    <name evidence="3" type="ORF">EV202_11314</name>
</gene>
<dbReference type="PANTHER" id="PTHR31151:SF0">
    <property type="entry name" value="PROLINE-TRNA LIGASE (DUF1680)"/>
    <property type="match status" value="1"/>
</dbReference>
<dbReference type="Pfam" id="PF07944">
    <property type="entry name" value="Beta-AFase-like_GH127_cat"/>
    <property type="match status" value="1"/>
</dbReference>
<accession>A0A4V2SEL5</accession>
<dbReference type="PANTHER" id="PTHR31151">
    <property type="entry name" value="PROLINE-TRNA LIGASE (DUF1680)"/>
    <property type="match status" value="1"/>
</dbReference>
<proteinExistence type="predicted"/>
<evidence type="ECO:0000259" key="2">
    <source>
        <dbReference type="Pfam" id="PF20736"/>
    </source>
</evidence>
<evidence type="ECO:0000313" key="3">
    <source>
        <dbReference type="EMBL" id="TCO91217.1"/>
    </source>
</evidence>
<dbReference type="Proteomes" id="UP000295600">
    <property type="component" value="Unassembled WGS sequence"/>
</dbReference>
<feature type="domain" description="Non-reducing end beta-L-arabinofuranosidase-like GH127 catalytic" evidence="1">
    <location>
        <begin position="165"/>
        <end position="605"/>
    </location>
</feature>
<dbReference type="Pfam" id="PF20736">
    <property type="entry name" value="Glyco_hydro127M"/>
    <property type="match status" value="1"/>
</dbReference>
<organism evidence="3 4">
    <name type="scientific">Prevotella heparinolytica</name>
    <dbReference type="NCBI Taxonomy" id="28113"/>
    <lineage>
        <taxon>Bacteria</taxon>
        <taxon>Pseudomonadati</taxon>
        <taxon>Bacteroidota</taxon>
        <taxon>Bacteroidia</taxon>
        <taxon>Bacteroidales</taxon>
        <taxon>Bacteroidaceae</taxon>
        <taxon>Bacteroides</taxon>
    </lineage>
</organism>
<dbReference type="InterPro" id="IPR012878">
    <property type="entry name" value="Beta-AFase-like_GH127_cat"/>
</dbReference>
<name>A0A4V2SEL5_9BACE</name>